<organism evidence="3 4">
    <name type="scientific">Aplysia californica</name>
    <name type="common">California sea hare</name>
    <dbReference type="NCBI Taxonomy" id="6500"/>
    <lineage>
        <taxon>Eukaryota</taxon>
        <taxon>Metazoa</taxon>
        <taxon>Spiralia</taxon>
        <taxon>Lophotrochozoa</taxon>
        <taxon>Mollusca</taxon>
        <taxon>Gastropoda</taxon>
        <taxon>Heterobranchia</taxon>
        <taxon>Euthyneura</taxon>
        <taxon>Tectipleura</taxon>
        <taxon>Aplysiida</taxon>
        <taxon>Aplysioidea</taxon>
        <taxon>Aplysiidae</taxon>
        <taxon>Aplysia</taxon>
    </lineage>
</organism>
<dbReference type="RefSeq" id="XP_012938947.1">
    <property type="nucleotide sequence ID" value="XM_013083493.1"/>
</dbReference>
<keyword evidence="1" id="KW-0175">Coiled coil</keyword>
<keyword evidence="3" id="KW-1185">Reference proteome</keyword>
<proteinExistence type="predicted"/>
<feature type="compositionally biased region" description="Basic and acidic residues" evidence="2">
    <location>
        <begin position="503"/>
        <end position="518"/>
    </location>
</feature>
<feature type="coiled-coil region" evidence="1">
    <location>
        <begin position="33"/>
        <end position="102"/>
    </location>
</feature>
<evidence type="ECO:0000256" key="1">
    <source>
        <dbReference type="SAM" id="Coils"/>
    </source>
</evidence>
<evidence type="ECO:0000313" key="4">
    <source>
        <dbReference type="RefSeq" id="XP_012938947.1"/>
    </source>
</evidence>
<dbReference type="GeneID" id="101856902"/>
<evidence type="ECO:0000256" key="2">
    <source>
        <dbReference type="SAM" id="MobiDB-lite"/>
    </source>
</evidence>
<feature type="coiled-coil region" evidence="1">
    <location>
        <begin position="252"/>
        <end position="308"/>
    </location>
</feature>
<dbReference type="Proteomes" id="UP000694888">
    <property type="component" value="Unplaced"/>
</dbReference>
<feature type="region of interest" description="Disordered" evidence="2">
    <location>
        <begin position="408"/>
        <end position="467"/>
    </location>
</feature>
<sequence>MDSPNTSLNAGGSKVARDLEKKTQDLYVAHSTIETLNANIQHAESENAELKVALAEETKRRHEAEEAQQSRNALVTANRELVQGLQEDLEEAHARERAAQEMVVSLEGQVRQLSDRVAMVTQSSSDRSLLLEEEARNSEIQEQVARLTVEKESLQSRLLEAAQELEKKMSENSQLQYELREKEEELECCEAQFVSQCNITERLREQLQELRVQIESEAGQVDTDRKGNSLFAEVEDRRVMAERKTVQTETLLSKTEEKLIKSEKENKRLKKEMMLARQASAGFDHGVVKDLQSQLMKSKKAVIELSEKLNEKTSSSRPKHVPEPSCPSLGSCTDEDKFFINYLQVVISDKDREMKELQSTASREHMEKLHTDLLLTQARHEASALQQERNRLRCVTSTLEAEIRSLQRKYEPDQVSPMSPGDVGNKLQRALPLSEKTPANVDNTVRTEEKSHPPTKQHPTSSLKKENDPLSMIAHVLSGGGQGSADRVKGMRWSSTVDTLAADGEKSTAEMKVDDSKTGRRRPKRTGVQPGAGKYKSVTYCEASDEGASECKQQ</sequence>
<gene>
    <name evidence="4" type="primary">LOC101856902</name>
</gene>
<name>A0ABM1A1I8_APLCA</name>
<protein>
    <submittedName>
        <fullName evidence="4">Protein Spindly</fullName>
    </submittedName>
</protein>
<reference evidence="4" key="1">
    <citation type="submission" date="2025-08" db="UniProtKB">
        <authorList>
            <consortium name="RefSeq"/>
        </authorList>
    </citation>
    <scope>IDENTIFICATION</scope>
</reference>
<feature type="coiled-coil region" evidence="1">
    <location>
        <begin position="130"/>
        <end position="220"/>
    </location>
</feature>
<feature type="region of interest" description="Disordered" evidence="2">
    <location>
        <begin position="501"/>
        <end position="537"/>
    </location>
</feature>
<accession>A0ABM1A1I8</accession>
<evidence type="ECO:0000313" key="3">
    <source>
        <dbReference type="Proteomes" id="UP000694888"/>
    </source>
</evidence>